<gene>
    <name evidence="3" type="ORF">ACFFGN_06740</name>
</gene>
<sequence length="301" mass="31552">MMRKVLALAVICLPVLAVGLVLLTADLPDPLPSHWNARGKADRTMGLTAFTVLNLAVTAGATAAAFGFARVESARWSITACAFAAYLMGSLAVLTAFVAGGFGDRAGTDLPWLGLLIALVVAFAGPALVRLLWPVPVRSDDAEPDADLPRLDLAPGERAVYVTEIRSRGFAALAISCAVIGLILVLAVDAFIGICVLAVTVAGAVLQRATLRVDANGLRVVFGPGVRINIPLAEIRQAGVEQINPMQWGGWGYRVTPGKRGLILRSGPGLVLDLTNNTRFAITLDTPEPPAALLNTLLTPH</sequence>
<evidence type="ECO:0000313" key="3">
    <source>
        <dbReference type="EMBL" id="MFC0623751.1"/>
    </source>
</evidence>
<evidence type="ECO:0000256" key="1">
    <source>
        <dbReference type="SAM" id="Phobius"/>
    </source>
</evidence>
<keyword evidence="4" id="KW-1185">Reference proteome</keyword>
<keyword evidence="1" id="KW-1133">Transmembrane helix</keyword>
<feature type="transmembrane region" description="Helical" evidence="1">
    <location>
        <begin position="173"/>
        <end position="206"/>
    </location>
</feature>
<dbReference type="InterPro" id="IPR012867">
    <property type="entry name" value="DUF1648"/>
</dbReference>
<feature type="transmembrane region" description="Helical" evidence="1">
    <location>
        <begin position="76"/>
        <end position="100"/>
    </location>
</feature>
<feature type="domain" description="DUF1648" evidence="2">
    <location>
        <begin position="11"/>
        <end position="49"/>
    </location>
</feature>
<keyword evidence="1" id="KW-0812">Transmembrane</keyword>
<dbReference type="RefSeq" id="WP_380044452.1">
    <property type="nucleotide sequence ID" value="NZ_JBHLTC010000006.1"/>
</dbReference>
<dbReference type="EMBL" id="JBHLTC010000006">
    <property type="protein sequence ID" value="MFC0623751.1"/>
    <property type="molecule type" value="Genomic_DNA"/>
</dbReference>
<feature type="transmembrane region" description="Helical" evidence="1">
    <location>
        <begin position="112"/>
        <end position="133"/>
    </location>
</feature>
<name>A0ABV6QIB4_9ACTN</name>
<protein>
    <submittedName>
        <fullName evidence="3">DUF1648 domain-containing protein</fullName>
    </submittedName>
</protein>
<organism evidence="3 4">
    <name type="scientific">Kribbella deserti</name>
    <dbReference type="NCBI Taxonomy" id="1926257"/>
    <lineage>
        <taxon>Bacteria</taxon>
        <taxon>Bacillati</taxon>
        <taxon>Actinomycetota</taxon>
        <taxon>Actinomycetes</taxon>
        <taxon>Propionibacteriales</taxon>
        <taxon>Kribbellaceae</taxon>
        <taxon>Kribbella</taxon>
    </lineage>
</organism>
<keyword evidence="1" id="KW-0472">Membrane</keyword>
<accession>A0ABV6QIB4</accession>
<dbReference type="Pfam" id="PF07853">
    <property type="entry name" value="DUF1648"/>
    <property type="match status" value="1"/>
</dbReference>
<evidence type="ECO:0000313" key="4">
    <source>
        <dbReference type="Proteomes" id="UP001589890"/>
    </source>
</evidence>
<feature type="transmembrane region" description="Helical" evidence="1">
    <location>
        <begin position="44"/>
        <end position="69"/>
    </location>
</feature>
<reference evidence="3 4" key="1">
    <citation type="submission" date="2024-09" db="EMBL/GenBank/DDBJ databases">
        <authorList>
            <person name="Sun Q."/>
            <person name="Mori K."/>
        </authorList>
    </citation>
    <scope>NUCLEOTIDE SEQUENCE [LARGE SCALE GENOMIC DNA]</scope>
    <source>
        <strain evidence="3 4">CGMCC 1.15906</strain>
    </source>
</reference>
<comment type="caution">
    <text evidence="3">The sequence shown here is derived from an EMBL/GenBank/DDBJ whole genome shotgun (WGS) entry which is preliminary data.</text>
</comment>
<proteinExistence type="predicted"/>
<dbReference type="Proteomes" id="UP001589890">
    <property type="component" value="Unassembled WGS sequence"/>
</dbReference>
<evidence type="ECO:0000259" key="2">
    <source>
        <dbReference type="Pfam" id="PF07853"/>
    </source>
</evidence>